<accession>A0A1H8QKD4</accession>
<keyword evidence="3" id="KW-1185">Reference proteome</keyword>
<dbReference type="EMBL" id="FODO01000012">
    <property type="protein sequence ID" value="SEO54263.1"/>
    <property type="molecule type" value="Genomic_DNA"/>
</dbReference>
<gene>
    <name evidence="2" type="ORF">SAMN05216333_11211</name>
</gene>
<dbReference type="RefSeq" id="WP_176776469.1">
    <property type="nucleotide sequence ID" value="NZ_FNOE01000047.1"/>
</dbReference>
<organism evidence="2 3">
    <name type="scientific">Nitrosomonas oligotropha</name>
    <dbReference type="NCBI Taxonomy" id="42354"/>
    <lineage>
        <taxon>Bacteria</taxon>
        <taxon>Pseudomonadati</taxon>
        <taxon>Pseudomonadota</taxon>
        <taxon>Betaproteobacteria</taxon>
        <taxon>Nitrosomonadales</taxon>
        <taxon>Nitrosomonadaceae</taxon>
        <taxon>Nitrosomonas</taxon>
    </lineage>
</organism>
<protein>
    <submittedName>
        <fullName evidence="2">Uncharacterized conserved protein YdaU, DUF1376 family</fullName>
    </submittedName>
</protein>
<feature type="region of interest" description="Disordered" evidence="1">
    <location>
        <begin position="93"/>
        <end position="151"/>
    </location>
</feature>
<dbReference type="Pfam" id="PF07120">
    <property type="entry name" value="DUF1376"/>
    <property type="match status" value="1"/>
</dbReference>
<dbReference type="AlphaFoldDB" id="A0A1H8QKD4"/>
<dbReference type="InterPro" id="IPR010781">
    <property type="entry name" value="DUF1376"/>
</dbReference>
<dbReference type="STRING" id="42354.SAMN05216333_11211"/>
<proteinExistence type="predicted"/>
<reference evidence="3" key="1">
    <citation type="submission" date="2016-10" db="EMBL/GenBank/DDBJ databases">
        <authorList>
            <person name="Varghese N."/>
            <person name="Submissions S."/>
        </authorList>
    </citation>
    <scope>NUCLEOTIDE SEQUENCE [LARGE SCALE GENOMIC DNA]</scope>
    <source>
        <strain evidence="3">Nm76</strain>
    </source>
</reference>
<evidence type="ECO:0000313" key="2">
    <source>
        <dbReference type="EMBL" id="SEO54263.1"/>
    </source>
</evidence>
<evidence type="ECO:0000313" key="3">
    <source>
        <dbReference type="Proteomes" id="UP000198814"/>
    </source>
</evidence>
<dbReference type="Proteomes" id="UP000198814">
    <property type="component" value="Unassembled WGS sequence"/>
</dbReference>
<sequence>MHYYQFNIADYRKDTAHLKPIEHYIYRTLIDWCYLDESPIPKETQTVLRRLGLGTEDEPNVKNVLSDFFYLTDSGWVHKRIEQEIIEYHTKCETNSTNGKKGGRPKKNRSVNFANPIESEKKPNQEPLTNNHKPEDITHTDYPSQQSREPTPAASVCLEIKKIGIIDINPAHPKLLMLIEAGATIDEFMHAARTAKDKGKGFAYVLGIVKSQRAEALQAKGKVLQGKIPEQKKFNKFSASDYIHGGDGYGNKREQCDDGGRIIEGDLVNDISKI</sequence>
<evidence type="ECO:0000256" key="1">
    <source>
        <dbReference type="SAM" id="MobiDB-lite"/>
    </source>
</evidence>
<name>A0A1H8QKD4_9PROT</name>